<evidence type="ECO:0000256" key="1">
    <source>
        <dbReference type="ARBA" id="ARBA00008721"/>
    </source>
</evidence>
<keyword evidence="8" id="KW-1015">Disulfide bond</keyword>
<dbReference type="GO" id="GO:0046872">
    <property type="term" value="F:metal ion binding"/>
    <property type="evidence" value="ECO:0007669"/>
    <property type="project" value="UniProtKB-KW"/>
</dbReference>
<keyword evidence="6" id="KW-0862">Zinc</keyword>
<evidence type="ECO:0000256" key="4">
    <source>
        <dbReference type="ARBA" id="ARBA00022729"/>
    </source>
</evidence>
<organism evidence="11 12">
    <name type="scientific">Xanthocytophaga flava</name>
    <dbReference type="NCBI Taxonomy" id="3048013"/>
    <lineage>
        <taxon>Bacteria</taxon>
        <taxon>Pseudomonadati</taxon>
        <taxon>Bacteroidota</taxon>
        <taxon>Cytophagia</taxon>
        <taxon>Cytophagales</taxon>
        <taxon>Rhodocytophagaceae</taxon>
        <taxon>Xanthocytophaga</taxon>
    </lineage>
</organism>
<proteinExistence type="inferred from homology"/>
<feature type="domain" description="Peptidase M43 pregnancy-associated plasma-A" evidence="9">
    <location>
        <begin position="179"/>
        <end position="328"/>
    </location>
</feature>
<keyword evidence="7 11" id="KW-0482">Metalloprotease</keyword>
<evidence type="ECO:0000256" key="7">
    <source>
        <dbReference type="ARBA" id="ARBA00023049"/>
    </source>
</evidence>
<evidence type="ECO:0000256" key="8">
    <source>
        <dbReference type="ARBA" id="ARBA00023157"/>
    </source>
</evidence>
<evidence type="ECO:0000256" key="3">
    <source>
        <dbReference type="ARBA" id="ARBA00022723"/>
    </source>
</evidence>
<keyword evidence="4" id="KW-0732">Signal</keyword>
<name>A0AAE3QL31_9BACT</name>
<dbReference type="GO" id="GO:0006508">
    <property type="term" value="P:proteolysis"/>
    <property type="evidence" value="ECO:0007669"/>
    <property type="project" value="UniProtKB-KW"/>
</dbReference>
<dbReference type="InterPro" id="IPR024079">
    <property type="entry name" value="MetalloPept_cat_dom_sf"/>
</dbReference>
<dbReference type="EMBL" id="JASJOS010000005">
    <property type="protein sequence ID" value="MDJ1481332.1"/>
    <property type="molecule type" value="Genomic_DNA"/>
</dbReference>
<comment type="caution">
    <text evidence="11">The sequence shown here is derived from an EMBL/GenBank/DDBJ whole genome shotgun (WGS) entry which is preliminary data.</text>
</comment>
<dbReference type="PANTHER" id="PTHR47466:SF1">
    <property type="entry name" value="METALLOPROTEASE MEP1 (AFU_ORTHOLOGUE AFUA_1G07730)-RELATED"/>
    <property type="match status" value="1"/>
</dbReference>
<protein>
    <submittedName>
        <fullName evidence="11">M43 family zinc metalloprotease</fullName>
    </submittedName>
</protein>
<dbReference type="CDD" id="cd04275">
    <property type="entry name" value="ZnMc_pappalysin_like"/>
    <property type="match status" value="1"/>
</dbReference>
<dbReference type="NCBIfam" id="TIGR04183">
    <property type="entry name" value="Por_Secre_tail"/>
    <property type="match status" value="1"/>
</dbReference>
<keyword evidence="5" id="KW-0378">Hydrolase</keyword>
<dbReference type="GO" id="GO:0008237">
    <property type="term" value="F:metallopeptidase activity"/>
    <property type="evidence" value="ECO:0007669"/>
    <property type="project" value="UniProtKB-KW"/>
</dbReference>
<evidence type="ECO:0000313" key="12">
    <source>
        <dbReference type="Proteomes" id="UP001241110"/>
    </source>
</evidence>
<evidence type="ECO:0000256" key="5">
    <source>
        <dbReference type="ARBA" id="ARBA00022801"/>
    </source>
</evidence>
<evidence type="ECO:0000256" key="6">
    <source>
        <dbReference type="ARBA" id="ARBA00022833"/>
    </source>
</evidence>
<dbReference type="SUPFAM" id="SSF55486">
    <property type="entry name" value="Metalloproteases ('zincins'), catalytic domain"/>
    <property type="match status" value="1"/>
</dbReference>
<dbReference type="Pfam" id="PF18962">
    <property type="entry name" value="Por_Secre_tail"/>
    <property type="match status" value="1"/>
</dbReference>
<gene>
    <name evidence="11" type="ORF">QNI16_12615</name>
</gene>
<comment type="similarity">
    <text evidence="1">Belongs to the peptidase M43B family.</text>
</comment>
<dbReference type="InterPro" id="IPR008754">
    <property type="entry name" value="Peptidase_M43"/>
</dbReference>
<evidence type="ECO:0000256" key="2">
    <source>
        <dbReference type="ARBA" id="ARBA00022670"/>
    </source>
</evidence>
<evidence type="ECO:0000313" key="11">
    <source>
        <dbReference type="EMBL" id="MDJ1481332.1"/>
    </source>
</evidence>
<feature type="domain" description="Secretion system C-terminal sorting" evidence="10">
    <location>
        <begin position="362"/>
        <end position="439"/>
    </location>
</feature>
<dbReference type="InterPro" id="IPR026444">
    <property type="entry name" value="Secre_tail"/>
</dbReference>
<dbReference type="Pfam" id="PF05572">
    <property type="entry name" value="Peptidase_M43"/>
    <property type="match status" value="1"/>
</dbReference>
<reference evidence="11" key="1">
    <citation type="submission" date="2023-05" db="EMBL/GenBank/DDBJ databases">
        <authorList>
            <person name="Zhang X."/>
        </authorList>
    </citation>
    <scope>NUCLEOTIDE SEQUENCE</scope>
    <source>
        <strain evidence="11">YF14B1</strain>
    </source>
</reference>
<dbReference type="RefSeq" id="WP_313978949.1">
    <property type="nucleotide sequence ID" value="NZ_JASJOS010000005.1"/>
</dbReference>
<dbReference type="PANTHER" id="PTHR47466">
    <property type="match status" value="1"/>
</dbReference>
<sequence length="440" mass="49139">MRPWGWFSIAFCIVFYLSEKSIAQTTIQRCATTSYDSLLKAKNPVYRKSRERFEELLQQYQKSGKAARIAENTLTIPVVVHVIHNNQNGTVGGTNNSNISDDQIHEQIRVLNEDYRRKENTNGFNTNPIGADVNIQFVLASSDPNGLATDGIIRTYSSKSGFDPESSEDRHTLATISGWPTDRYLNIWVTTLSGNTIGYAQFPDGTGLAGLDAINGYEDSDGVFIHYGAFGVGPYISSSIYDLGRTTTHEIGHWLGLLHTWGDTYCGTDYIDDTPVAASANNSSSLNCVPVYSNCTDTQTRNMIENYMDYSPDLCMNIFTLGQKDRIWLTLDLSPRRKKLVQYVQTENQLPESDKLTIRNSYPNPLSSDNRNLRLEVLLKGTQDITVDIINRLGGIVKTSQYPQIASSNIGIDLTTMAQGIYLVRVRTANEEKATKVIVY</sequence>
<dbReference type="Proteomes" id="UP001241110">
    <property type="component" value="Unassembled WGS sequence"/>
</dbReference>
<dbReference type="AlphaFoldDB" id="A0AAE3QL31"/>
<dbReference type="Gene3D" id="3.40.390.10">
    <property type="entry name" value="Collagenase (Catalytic Domain)"/>
    <property type="match status" value="1"/>
</dbReference>
<evidence type="ECO:0000259" key="10">
    <source>
        <dbReference type="Pfam" id="PF18962"/>
    </source>
</evidence>
<evidence type="ECO:0000259" key="9">
    <source>
        <dbReference type="Pfam" id="PF05572"/>
    </source>
</evidence>
<accession>A0AAE3QL31</accession>
<keyword evidence="3" id="KW-0479">Metal-binding</keyword>
<keyword evidence="2" id="KW-0645">Protease</keyword>